<evidence type="ECO:0000259" key="5">
    <source>
        <dbReference type="Pfam" id="PF13677"/>
    </source>
</evidence>
<sequence length="248" mass="26264">MKLDRDFLKAVYPKVDEGRTPPWLITFADLVSLMLVFFVMLFAMSSLEREEWQQILGRDPVPQVIEVPDPLESERSLERAQVEQARDPDYLLSVFKTKLESEPLLKDLPLRSMGDRIVLTISADRLAADLAAGAPGGADSLVHALGGALQTLPNQIVVDGFAPADAAGNAWRTALRLAYFVASGLETSGVNGPVLARGQVAPRLAGQGNSGQETSGQNGSGLDGGGVEVVLLDNTTPILAPVGAAPAP</sequence>
<keyword evidence="2 4" id="KW-0472">Membrane</keyword>
<evidence type="ECO:0000256" key="4">
    <source>
        <dbReference type="SAM" id="Phobius"/>
    </source>
</evidence>
<dbReference type="EMBL" id="SNYW01000006">
    <property type="protein sequence ID" value="TDQ84392.1"/>
    <property type="molecule type" value="Genomic_DNA"/>
</dbReference>
<dbReference type="Proteomes" id="UP000295783">
    <property type="component" value="Unassembled WGS sequence"/>
</dbReference>
<dbReference type="OrthoDB" id="7348512at2"/>
<dbReference type="InterPro" id="IPR025713">
    <property type="entry name" value="MotB-like_N_dom"/>
</dbReference>
<organism evidence="6 7">
    <name type="scientific">Dongia mobilis</name>
    <dbReference type="NCBI Taxonomy" id="578943"/>
    <lineage>
        <taxon>Bacteria</taxon>
        <taxon>Pseudomonadati</taxon>
        <taxon>Pseudomonadota</taxon>
        <taxon>Alphaproteobacteria</taxon>
        <taxon>Rhodospirillales</taxon>
        <taxon>Dongiaceae</taxon>
        <taxon>Dongia</taxon>
    </lineage>
</organism>
<keyword evidence="4" id="KW-1133">Transmembrane helix</keyword>
<keyword evidence="7" id="KW-1185">Reference proteome</keyword>
<protein>
    <submittedName>
        <fullName evidence="6">Chemotaxis protein MotB</fullName>
    </submittedName>
</protein>
<feature type="transmembrane region" description="Helical" evidence="4">
    <location>
        <begin position="23"/>
        <end position="44"/>
    </location>
</feature>
<reference evidence="6 7" key="1">
    <citation type="submission" date="2019-03" db="EMBL/GenBank/DDBJ databases">
        <title>Genomic Encyclopedia of Type Strains, Phase III (KMG-III): the genomes of soil and plant-associated and newly described type strains.</title>
        <authorList>
            <person name="Whitman W."/>
        </authorList>
    </citation>
    <scope>NUCLEOTIDE SEQUENCE [LARGE SCALE GENOMIC DNA]</scope>
    <source>
        <strain evidence="6 7">CGMCC 1.7660</strain>
    </source>
</reference>
<evidence type="ECO:0000256" key="3">
    <source>
        <dbReference type="SAM" id="MobiDB-lite"/>
    </source>
</evidence>
<feature type="domain" description="Motility protein B-like N-terminal" evidence="5">
    <location>
        <begin position="16"/>
        <end position="56"/>
    </location>
</feature>
<name>A0A4R6WS02_9PROT</name>
<dbReference type="GO" id="GO:0016020">
    <property type="term" value="C:membrane"/>
    <property type="evidence" value="ECO:0007669"/>
    <property type="project" value="UniProtKB-SubCell"/>
</dbReference>
<keyword evidence="4" id="KW-0812">Transmembrane</keyword>
<proteinExistence type="predicted"/>
<evidence type="ECO:0000256" key="2">
    <source>
        <dbReference type="ARBA" id="ARBA00023136"/>
    </source>
</evidence>
<dbReference type="Pfam" id="PF13677">
    <property type="entry name" value="MotB_plug"/>
    <property type="match status" value="1"/>
</dbReference>
<comment type="caution">
    <text evidence="6">The sequence shown here is derived from an EMBL/GenBank/DDBJ whole genome shotgun (WGS) entry which is preliminary data.</text>
</comment>
<comment type="subcellular location">
    <subcellularLocation>
        <location evidence="1">Membrane</location>
    </subcellularLocation>
</comment>
<accession>A0A4R6WS02</accession>
<gene>
    <name evidence="6" type="ORF">A8950_0943</name>
</gene>
<dbReference type="RefSeq" id="WP_133612418.1">
    <property type="nucleotide sequence ID" value="NZ_SNYW01000006.1"/>
</dbReference>
<feature type="region of interest" description="Disordered" evidence="3">
    <location>
        <begin position="204"/>
        <end position="226"/>
    </location>
</feature>
<evidence type="ECO:0000313" key="6">
    <source>
        <dbReference type="EMBL" id="TDQ84392.1"/>
    </source>
</evidence>
<dbReference type="AlphaFoldDB" id="A0A4R6WS02"/>
<evidence type="ECO:0000256" key="1">
    <source>
        <dbReference type="ARBA" id="ARBA00004370"/>
    </source>
</evidence>
<evidence type="ECO:0000313" key="7">
    <source>
        <dbReference type="Proteomes" id="UP000295783"/>
    </source>
</evidence>